<evidence type="ECO:0000259" key="7">
    <source>
        <dbReference type="Pfam" id="PF01545"/>
    </source>
</evidence>
<evidence type="ECO:0000313" key="8">
    <source>
        <dbReference type="EMBL" id="MFC0210741.1"/>
    </source>
</evidence>
<dbReference type="InterPro" id="IPR027469">
    <property type="entry name" value="Cation_efflux_TMD_sf"/>
</dbReference>
<feature type="transmembrane region" description="Helical" evidence="6">
    <location>
        <begin position="53"/>
        <end position="72"/>
    </location>
</feature>
<feature type="transmembrane region" description="Helical" evidence="6">
    <location>
        <begin position="109"/>
        <end position="130"/>
    </location>
</feature>
<keyword evidence="5 6" id="KW-0472">Membrane</keyword>
<dbReference type="RefSeq" id="WP_261522918.1">
    <property type="nucleotide sequence ID" value="NZ_JAODNW010000068.1"/>
</dbReference>
<protein>
    <submittedName>
        <fullName evidence="8">Cation transporter</fullName>
    </submittedName>
</protein>
<dbReference type="SUPFAM" id="SSF161111">
    <property type="entry name" value="Cation efflux protein transmembrane domain-like"/>
    <property type="match status" value="1"/>
</dbReference>
<dbReference type="Pfam" id="PF01545">
    <property type="entry name" value="Cation_efflux"/>
    <property type="match status" value="1"/>
</dbReference>
<evidence type="ECO:0000256" key="4">
    <source>
        <dbReference type="ARBA" id="ARBA00022989"/>
    </source>
</evidence>
<dbReference type="Proteomes" id="UP001589755">
    <property type="component" value="Unassembled WGS sequence"/>
</dbReference>
<comment type="caution">
    <text evidence="8">The sequence shown here is derived from an EMBL/GenBank/DDBJ whole genome shotgun (WGS) entry which is preliminary data.</text>
</comment>
<reference evidence="8 9" key="1">
    <citation type="submission" date="2024-09" db="EMBL/GenBank/DDBJ databases">
        <authorList>
            <person name="Sun Q."/>
            <person name="Mori K."/>
        </authorList>
    </citation>
    <scope>NUCLEOTIDE SEQUENCE [LARGE SCALE GENOMIC DNA]</scope>
    <source>
        <strain evidence="8 9">CCM 8543</strain>
    </source>
</reference>
<feature type="transmembrane region" description="Helical" evidence="6">
    <location>
        <begin position="20"/>
        <end position="41"/>
    </location>
</feature>
<keyword evidence="3" id="KW-0864">Zinc transport</keyword>
<accession>A0ABV6DDL4</accession>
<feature type="domain" description="Cation efflux protein transmembrane" evidence="7">
    <location>
        <begin position="21"/>
        <end position="196"/>
    </location>
</feature>
<dbReference type="PANTHER" id="PTHR11562:SF17">
    <property type="entry name" value="RE54080P-RELATED"/>
    <property type="match status" value="1"/>
</dbReference>
<evidence type="ECO:0000256" key="5">
    <source>
        <dbReference type="ARBA" id="ARBA00023136"/>
    </source>
</evidence>
<name>A0ABV6DDL4_9HYPH</name>
<keyword evidence="3" id="KW-0406">Ion transport</keyword>
<dbReference type="InterPro" id="IPR050681">
    <property type="entry name" value="CDF/SLC30A"/>
</dbReference>
<keyword evidence="3" id="KW-0862">Zinc</keyword>
<evidence type="ECO:0000313" key="9">
    <source>
        <dbReference type="Proteomes" id="UP001589755"/>
    </source>
</evidence>
<keyword evidence="4 6" id="KW-1133">Transmembrane helix</keyword>
<evidence type="ECO:0000256" key="6">
    <source>
        <dbReference type="SAM" id="Phobius"/>
    </source>
</evidence>
<proteinExistence type="predicted"/>
<comment type="subcellular location">
    <subcellularLocation>
        <location evidence="1">Membrane</location>
        <topology evidence="1">Multi-pass membrane protein</topology>
    </subcellularLocation>
</comment>
<keyword evidence="3" id="KW-0813">Transport</keyword>
<organism evidence="8 9">
    <name type="scientific">Chelativorans intermedius</name>
    <dbReference type="NCBI Taxonomy" id="515947"/>
    <lineage>
        <taxon>Bacteria</taxon>
        <taxon>Pseudomonadati</taxon>
        <taxon>Pseudomonadota</taxon>
        <taxon>Alphaproteobacteria</taxon>
        <taxon>Hyphomicrobiales</taxon>
        <taxon>Phyllobacteriaceae</taxon>
        <taxon>Chelativorans</taxon>
    </lineage>
</organism>
<keyword evidence="2 6" id="KW-0812">Transmembrane</keyword>
<keyword evidence="9" id="KW-1185">Reference proteome</keyword>
<feature type="transmembrane region" description="Helical" evidence="6">
    <location>
        <begin position="78"/>
        <end position="97"/>
    </location>
</feature>
<dbReference type="EMBL" id="JBHLXD010000085">
    <property type="protein sequence ID" value="MFC0210741.1"/>
    <property type="molecule type" value="Genomic_DNA"/>
</dbReference>
<gene>
    <name evidence="8" type="ORF">ACFFJ2_20350</name>
</gene>
<feature type="transmembrane region" description="Helical" evidence="6">
    <location>
        <begin position="150"/>
        <end position="171"/>
    </location>
</feature>
<evidence type="ECO:0000256" key="3">
    <source>
        <dbReference type="ARBA" id="ARBA00022906"/>
    </source>
</evidence>
<dbReference type="PANTHER" id="PTHR11562">
    <property type="entry name" value="CATION EFFLUX PROTEIN/ ZINC TRANSPORTER"/>
    <property type="match status" value="1"/>
</dbReference>
<dbReference type="Gene3D" id="1.20.1510.10">
    <property type="entry name" value="Cation efflux protein transmembrane domain"/>
    <property type="match status" value="1"/>
</dbReference>
<sequence>MADCGCSPVTPETAQQRRTLQLALALNAAMFVVETTSGIIGNSTGLIADGLDMLADSAAYAVALLAIGRGALFKSNAARASGTLLLILGCAVLLDVVRRAVSGEPPEGLLMVVVAAIALAVNATVMKLLHQYRNDEVHLRATWIFTRADLIANMAVIVSGIAVLVTGIRALDLIVGAGIGIYVIREALEILSDARQSRATANGS</sequence>
<evidence type="ECO:0000256" key="2">
    <source>
        <dbReference type="ARBA" id="ARBA00022692"/>
    </source>
</evidence>
<dbReference type="InterPro" id="IPR058533">
    <property type="entry name" value="Cation_efflux_TM"/>
</dbReference>
<evidence type="ECO:0000256" key="1">
    <source>
        <dbReference type="ARBA" id="ARBA00004141"/>
    </source>
</evidence>